<dbReference type="RefSeq" id="WP_130160964.1">
    <property type="nucleotide sequence ID" value="NZ_SGIM01000001.1"/>
</dbReference>
<dbReference type="EMBL" id="SGIM01000001">
    <property type="protein sequence ID" value="RZF57057.1"/>
    <property type="molecule type" value="Genomic_DNA"/>
</dbReference>
<feature type="transmembrane region" description="Helical" evidence="1">
    <location>
        <begin position="315"/>
        <end position="336"/>
    </location>
</feature>
<sequence length="373" mass="43466">MNTIQKKRINKILYFLLLIFVVIYAPMSMEYFAKYFYSDSPRLWDNFFVWFVGEQHALGVGSTEIEQAIPYTQSRVPMLFHSIFGGLSILIAIHQFYKPYRIRYPQRHKILGRLQVIVVTITVIGSVMYLINTSAVDTFSGIGFHYLLWLLAIGTLLSLYLAVWAIIKKDVLAHQALMIFNFGALLSAPVLRLEWLFIGQIPNMTQELSNLYSALIFGYLLTPAAIIVSRLTDFRKQTLSSPPSKLNHYSPFLNLGLILSCLLYIFITYLYFDLFKTFDAFFYIIMSLIVMTFVGYVTMLSLNKYQKRWIAYREWLIHVISFAVLPIFILINWYFFTFFYTTQIAFQIAAMTTPPAIFGLGYVYMAYSRKRMI</sequence>
<feature type="transmembrane region" description="Helical" evidence="1">
    <location>
        <begin position="110"/>
        <end position="131"/>
    </location>
</feature>
<evidence type="ECO:0000256" key="1">
    <source>
        <dbReference type="SAM" id="Phobius"/>
    </source>
</evidence>
<keyword evidence="1" id="KW-1133">Transmembrane helix</keyword>
<proteinExistence type="predicted"/>
<feature type="transmembrane region" description="Helical" evidence="1">
    <location>
        <begin position="12"/>
        <end position="33"/>
    </location>
</feature>
<evidence type="ECO:0000313" key="3">
    <source>
        <dbReference type="Proteomes" id="UP000292110"/>
    </source>
</evidence>
<feature type="transmembrane region" description="Helical" evidence="1">
    <location>
        <begin position="348"/>
        <end position="367"/>
    </location>
</feature>
<evidence type="ECO:0000313" key="2">
    <source>
        <dbReference type="EMBL" id="RZF57057.1"/>
    </source>
</evidence>
<comment type="caution">
    <text evidence="2">The sequence shown here is derived from an EMBL/GenBank/DDBJ whole genome shotgun (WGS) entry which is preliminary data.</text>
</comment>
<feature type="transmembrane region" description="Helical" evidence="1">
    <location>
        <begin position="252"/>
        <end position="274"/>
    </location>
</feature>
<dbReference type="Proteomes" id="UP000292110">
    <property type="component" value="Unassembled WGS sequence"/>
</dbReference>
<dbReference type="InterPro" id="IPR018750">
    <property type="entry name" value="DUF2306_membrane"/>
</dbReference>
<gene>
    <name evidence="2" type="ORF">EXE30_02010</name>
</gene>
<organism evidence="2 3">
    <name type="scientific">Acinetobacter halotolerans</name>
    <dbReference type="NCBI Taxonomy" id="1752076"/>
    <lineage>
        <taxon>Bacteria</taxon>
        <taxon>Pseudomonadati</taxon>
        <taxon>Pseudomonadota</taxon>
        <taxon>Gammaproteobacteria</taxon>
        <taxon>Moraxellales</taxon>
        <taxon>Moraxellaceae</taxon>
        <taxon>Acinetobacter</taxon>
    </lineage>
</organism>
<feature type="transmembrane region" description="Helical" evidence="1">
    <location>
        <begin position="210"/>
        <end position="231"/>
    </location>
</feature>
<dbReference type="AlphaFoldDB" id="A0A4Q6XMJ4"/>
<dbReference type="Pfam" id="PF10067">
    <property type="entry name" value="DUF2306"/>
    <property type="match status" value="1"/>
</dbReference>
<feature type="transmembrane region" description="Helical" evidence="1">
    <location>
        <begin position="78"/>
        <end position="98"/>
    </location>
</feature>
<feature type="transmembrane region" description="Helical" evidence="1">
    <location>
        <begin position="143"/>
        <end position="167"/>
    </location>
</feature>
<keyword evidence="3" id="KW-1185">Reference proteome</keyword>
<accession>A0A4Q6XMJ4</accession>
<protein>
    <submittedName>
        <fullName evidence="2">DUF2306 domain-containing protein</fullName>
    </submittedName>
</protein>
<reference evidence="2 3" key="1">
    <citation type="submission" date="2019-02" db="EMBL/GenBank/DDBJ databases">
        <title>The draft genome of Acinetobacter halotolerans strain JCM 31009.</title>
        <authorList>
            <person name="Qin J."/>
            <person name="Feng Y."/>
            <person name="Nemec A."/>
            <person name="Zong Z."/>
        </authorList>
    </citation>
    <scope>NUCLEOTIDE SEQUENCE [LARGE SCALE GENOMIC DNA]</scope>
    <source>
        <strain evidence="2 3">JCM 31009</strain>
    </source>
</reference>
<keyword evidence="1" id="KW-0472">Membrane</keyword>
<feature type="transmembrane region" description="Helical" evidence="1">
    <location>
        <begin position="280"/>
        <end position="303"/>
    </location>
</feature>
<name>A0A4Q6XMJ4_9GAMM</name>
<feature type="transmembrane region" description="Helical" evidence="1">
    <location>
        <begin position="179"/>
        <end position="198"/>
    </location>
</feature>
<keyword evidence="1" id="KW-0812">Transmembrane</keyword>